<gene>
    <name evidence="11" type="ORF">GWI33_010572</name>
</gene>
<protein>
    <recommendedName>
        <fullName evidence="10">TGF-beta family profile domain-containing protein</fullName>
    </recommendedName>
</protein>
<evidence type="ECO:0000256" key="8">
    <source>
        <dbReference type="RuleBase" id="RU000354"/>
    </source>
</evidence>
<proteinExistence type="inferred from homology"/>
<dbReference type="GO" id="GO:0005615">
    <property type="term" value="C:extracellular space"/>
    <property type="evidence" value="ECO:0007669"/>
    <property type="project" value="TreeGrafter"/>
</dbReference>
<name>A0A834IQJ1_RHYFE</name>
<keyword evidence="9" id="KW-0812">Transmembrane</keyword>
<dbReference type="GO" id="GO:0008083">
    <property type="term" value="F:growth factor activity"/>
    <property type="evidence" value="ECO:0007669"/>
    <property type="project" value="UniProtKB-KW"/>
</dbReference>
<evidence type="ECO:0000256" key="5">
    <source>
        <dbReference type="ARBA" id="ARBA00023030"/>
    </source>
</evidence>
<keyword evidence="7" id="KW-0325">Glycoprotein</keyword>
<keyword evidence="5 8" id="KW-0339">Growth factor</keyword>
<comment type="subcellular location">
    <subcellularLocation>
        <location evidence="1">Secreted</location>
    </subcellularLocation>
</comment>
<organism evidence="11 12">
    <name type="scientific">Rhynchophorus ferrugineus</name>
    <name type="common">Red palm weevil</name>
    <name type="synonym">Curculio ferrugineus</name>
    <dbReference type="NCBI Taxonomy" id="354439"/>
    <lineage>
        <taxon>Eukaryota</taxon>
        <taxon>Metazoa</taxon>
        <taxon>Ecdysozoa</taxon>
        <taxon>Arthropoda</taxon>
        <taxon>Hexapoda</taxon>
        <taxon>Insecta</taxon>
        <taxon>Pterygota</taxon>
        <taxon>Neoptera</taxon>
        <taxon>Endopterygota</taxon>
        <taxon>Coleoptera</taxon>
        <taxon>Polyphaga</taxon>
        <taxon>Cucujiformia</taxon>
        <taxon>Curculionidae</taxon>
        <taxon>Dryophthorinae</taxon>
        <taxon>Rhynchophorus</taxon>
    </lineage>
</organism>
<dbReference type="InterPro" id="IPR015615">
    <property type="entry name" value="TGF-beta-rel"/>
</dbReference>
<keyword evidence="9" id="KW-0472">Membrane</keyword>
<dbReference type="SUPFAM" id="SSF57501">
    <property type="entry name" value="Cystine-knot cytokines"/>
    <property type="match status" value="1"/>
</dbReference>
<dbReference type="Pfam" id="PF00019">
    <property type="entry name" value="TGF_beta"/>
    <property type="match status" value="1"/>
</dbReference>
<comment type="similarity">
    <text evidence="2 8">Belongs to the TGF-beta family.</text>
</comment>
<evidence type="ECO:0000256" key="3">
    <source>
        <dbReference type="ARBA" id="ARBA00022525"/>
    </source>
</evidence>
<evidence type="ECO:0000256" key="6">
    <source>
        <dbReference type="ARBA" id="ARBA00023157"/>
    </source>
</evidence>
<feature type="domain" description="TGF-beta family profile" evidence="10">
    <location>
        <begin position="292"/>
        <end position="408"/>
    </location>
</feature>
<dbReference type="PANTHER" id="PTHR11848">
    <property type="entry name" value="TGF-BETA FAMILY"/>
    <property type="match status" value="1"/>
</dbReference>
<dbReference type="FunFam" id="2.10.90.10:FF:000001">
    <property type="entry name" value="Bone morphogenetic protein 4"/>
    <property type="match status" value="1"/>
</dbReference>
<reference evidence="11" key="1">
    <citation type="submission" date="2020-08" db="EMBL/GenBank/DDBJ databases">
        <title>Genome sequencing and assembly of the red palm weevil Rhynchophorus ferrugineus.</title>
        <authorList>
            <person name="Dias G.B."/>
            <person name="Bergman C.M."/>
            <person name="Manee M."/>
        </authorList>
    </citation>
    <scope>NUCLEOTIDE SEQUENCE</scope>
    <source>
        <strain evidence="11">AA-2017</strain>
        <tissue evidence="11">Whole larva</tissue>
    </source>
</reference>
<evidence type="ECO:0000256" key="4">
    <source>
        <dbReference type="ARBA" id="ARBA00022729"/>
    </source>
</evidence>
<keyword evidence="4" id="KW-0732">Signal</keyword>
<evidence type="ECO:0000256" key="7">
    <source>
        <dbReference type="ARBA" id="ARBA00023180"/>
    </source>
</evidence>
<evidence type="ECO:0000256" key="1">
    <source>
        <dbReference type="ARBA" id="ARBA00004613"/>
    </source>
</evidence>
<keyword evidence="3" id="KW-0964">Secreted</keyword>
<keyword evidence="9" id="KW-1133">Transmembrane helix</keyword>
<dbReference type="EMBL" id="JAACXV010000053">
    <property type="protein sequence ID" value="KAF7285474.1"/>
    <property type="molecule type" value="Genomic_DNA"/>
</dbReference>
<dbReference type="GO" id="GO:0005125">
    <property type="term" value="F:cytokine activity"/>
    <property type="evidence" value="ECO:0007669"/>
    <property type="project" value="TreeGrafter"/>
</dbReference>
<dbReference type="PANTHER" id="PTHR11848:SF307">
    <property type="entry name" value="BONE MORPHOGENETIC PROTEIN 10"/>
    <property type="match status" value="1"/>
</dbReference>
<comment type="caution">
    <text evidence="11">The sequence shown here is derived from an EMBL/GenBank/DDBJ whole genome shotgun (WGS) entry which is preliminary data.</text>
</comment>
<keyword evidence="6" id="KW-1015">Disulfide bond</keyword>
<accession>A0A834IQJ1</accession>
<dbReference type="Gene3D" id="2.60.120.970">
    <property type="match status" value="1"/>
</dbReference>
<dbReference type="PROSITE" id="PS51362">
    <property type="entry name" value="TGF_BETA_2"/>
    <property type="match status" value="1"/>
</dbReference>
<sequence>MYWSVVILAPILFVLWIYIAFVIKNNLNNNTSIEVNIIDGEKVLNRFDAVVNYSNLNENSAKTTARKRIKYHVPKFMLELYERNKSSGNKDDKPDLVRSLIPTQAEKLQENDILEKLSENHLLIFNLPTSNKEERFVAAELKILTEVEINSLNETGVKRTLKISILDEDNKILSDLSELEVHHFNKTWISFNLTKEVEEILLTNSNKKFLKVIISISSVYHQSKNNLKLSLLPMVENLDHDYPVLLLTYAIKEENAKTINKEYDIKLGKTRKKRNIEDDYEEETNRIWPDEVLKRNIHKKYKRNNCKRRPLYINFSEIEYDLWIVQPAGYDAYQCQGRCFYPVAEHLSPTKHAIMQALVHSVNPLKASRSCCVPTLLDSISILYIDDKGVLTYRYAYKDMVVLECGCR</sequence>
<dbReference type="SMART" id="SM00204">
    <property type="entry name" value="TGFB"/>
    <property type="match status" value="1"/>
</dbReference>
<evidence type="ECO:0000313" key="12">
    <source>
        <dbReference type="Proteomes" id="UP000625711"/>
    </source>
</evidence>
<dbReference type="PROSITE" id="PS00250">
    <property type="entry name" value="TGF_BETA_1"/>
    <property type="match status" value="1"/>
</dbReference>
<dbReference type="Pfam" id="PF00688">
    <property type="entry name" value="TGFb_propeptide"/>
    <property type="match status" value="1"/>
</dbReference>
<dbReference type="CDD" id="cd13767">
    <property type="entry name" value="TGF_beta_BMP9_like"/>
    <property type="match status" value="1"/>
</dbReference>
<evidence type="ECO:0000313" key="11">
    <source>
        <dbReference type="EMBL" id="KAF7285474.1"/>
    </source>
</evidence>
<dbReference type="Proteomes" id="UP000625711">
    <property type="component" value="Unassembled WGS sequence"/>
</dbReference>
<dbReference type="InterPro" id="IPR001111">
    <property type="entry name" value="TGF-b_propeptide"/>
</dbReference>
<evidence type="ECO:0000256" key="2">
    <source>
        <dbReference type="ARBA" id="ARBA00006656"/>
    </source>
</evidence>
<evidence type="ECO:0000259" key="10">
    <source>
        <dbReference type="PROSITE" id="PS51362"/>
    </source>
</evidence>
<dbReference type="Gene3D" id="2.10.90.10">
    <property type="entry name" value="Cystine-knot cytokines"/>
    <property type="match status" value="1"/>
</dbReference>
<dbReference type="InterPro" id="IPR001839">
    <property type="entry name" value="TGF-b_C"/>
</dbReference>
<dbReference type="InterPro" id="IPR029034">
    <property type="entry name" value="Cystine-knot_cytokine"/>
</dbReference>
<dbReference type="AlphaFoldDB" id="A0A834IQJ1"/>
<keyword evidence="12" id="KW-1185">Reference proteome</keyword>
<feature type="transmembrane region" description="Helical" evidence="9">
    <location>
        <begin position="6"/>
        <end position="23"/>
    </location>
</feature>
<dbReference type="OrthoDB" id="5987191at2759"/>
<evidence type="ECO:0000256" key="9">
    <source>
        <dbReference type="SAM" id="Phobius"/>
    </source>
</evidence>
<dbReference type="InterPro" id="IPR017948">
    <property type="entry name" value="TGFb_CS"/>
</dbReference>